<name>A0A239NXF5_9ACTN</name>
<reference evidence="1 2" key="1">
    <citation type="submission" date="2017-06" db="EMBL/GenBank/DDBJ databases">
        <authorList>
            <person name="Kim H.J."/>
            <person name="Triplett B.A."/>
        </authorList>
    </citation>
    <scope>NUCLEOTIDE SEQUENCE [LARGE SCALE GENOMIC DNA]</scope>
    <source>
        <strain evidence="1 2">CGMCC 4.1858</strain>
    </source>
</reference>
<dbReference type="EMBL" id="FZOF01000053">
    <property type="protein sequence ID" value="SNT59123.1"/>
    <property type="molecule type" value="Genomic_DNA"/>
</dbReference>
<dbReference type="Proteomes" id="UP000198280">
    <property type="component" value="Unassembled WGS sequence"/>
</dbReference>
<dbReference type="RefSeq" id="WP_179280242.1">
    <property type="nucleotide sequence ID" value="NZ_FZOF01000053.1"/>
</dbReference>
<proteinExistence type="predicted"/>
<organism evidence="1 2">
    <name type="scientific">Actinacidiphila glaucinigra</name>
    <dbReference type="NCBI Taxonomy" id="235986"/>
    <lineage>
        <taxon>Bacteria</taxon>
        <taxon>Bacillati</taxon>
        <taxon>Actinomycetota</taxon>
        <taxon>Actinomycetes</taxon>
        <taxon>Kitasatosporales</taxon>
        <taxon>Streptomycetaceae</taxon>
        <taxon>Actinacidiphila</taxon>
    </lineage>
</organism>
<gene>
    <name evidence="1" type="ORF">SAMN05216252_15320</name>
</gene>
<evidence type="ECO:0000313" key="2">
    <source>
        <dbReference type="Proteomes" id="UP000198280"/>
    </source>
</evidence>
<evidence type="ECO:0000313" key="1">
    <source>
        <dbReference type="EMBL" id="SNT59123.1"/>
    </source>
</evidence>
<sequence length="47" mass="5451">MADHIYYLPGLGDEAIHDCVRMHEHFHEFVLIGRATRRMTLLVAAED</sequence>
<protein>
    <submittedName>
        <fullName evidence="1">Uncharacterized protein</fullName>
    </submittedName>
</protein>
<keyword evidence="2" id="KW-1185">Reference proteome</keyword>
<accession>A0A239NXF5</accession>
<dbReference type="AlphaFoldDB" id="A0A239NXF5"/>